<dbReference type="PANTHER" id="PTHR10632:SF2">
    <property type="entry name" value="SULFIDE:QUINONE OXIDOREDUCTASE, MITOCHONDRIAL"/>
    <property type="match status" value="1"/>
</dbReference>
<dbReference type="InterPro" id="IPR023753">
    <property type="entry name" value="FAD/NAD-binding_dom"/>
</dbReference>
<dbReference type="Pfam" id="PF07992">
    <property type="entry name" value="Pyr_redox_2"/>
    <property type="match status" value="1"/>
</dbReference>
<reference evidence="2 3" key="1">
    <citation type="journal article" date="2019" name="ACS Chem. Biol.">
        <title>Identification and Mobilization of a Cryptic Antibiotic Biosynthesis Gene Locus from a Human-Pathogenic Nocardia Isolate.</title>
        <authorList>
            <person name="Herisse M."/>
            <person name="Ishida K."/>
            <person name="Porter J.L."/>
            <person name="Howden B."/>
            <person name="Hertweck C."/>
            <person name="Stinear T.P."/>
            <person name="Pidot S.J."/>
        </authorList>
    </citation>
    <scope>NUCLEOTIDE SEQUENCE [LARGE SCALE GENOMIC DNA]</scope>
    <source>
        <strain evidence="2 3">AUSMDU00012715</strain>
    </source>
</reference>
<dbReference type="InterPro" id="IPR036188">
    <property type="entry name" value="FAD/NAD-bd_sf"/>
</dbReference>
<organism evidence="2 3">
    <name type="scientific">Nocardia terpenica</name>
    <dbReference type="NCBI Taxonomy" id="455432"/>
    <lineage>
        <taxon>Bacteria</taxon>
        <taxon>Bacillati</taxon>
        <taxon>Actinomycetota</taxon>
        <taxon>Actinomycetes</taxon>
        <taxon>Mycobacteriales</taxon>
        <taxon>Nocardiaceae</taxon>
        <taxon>Nocardia</taxon>
    </lineage>
</organism>
<dbReference type="AlphaFoldDB" id="A0A6G9YXI0"/>
<dbReference type="Proteomes" id="UP000500953">
    <property type="component" value="Chromosome"/>
</dbReference>
<dbReference type="GO" id="GO:0071949">
    <property type="term" value="F:FAD binding"/>
    <property type="evidence" value="ECO:0007669"/>
    <property type="project" value="TreeGrafter"/>
</dbReference>
<protein>
    <submittedName>
        <fullName evidence="2">Pyridine nucleotide-disulfide oxidoreductase</fullName>
    </submittedName>
</protein>
<dbReference type="EMBL" id="CP046173">
    <property type="protein sequence ID" value="QIS18025.1"/>
    <property type="molecule type" value="Genomic_DNA"/>
</dbReference>
<name>A0A6G9YXI0_9NOCA</name>
<dbReference type="Gene3D" id="3.50.50.60">
    <property type="entry name" value="FAD/NAD(P)-binding domain"/>
    <property type="match status" value="2"/>
</dbReference>
<evidence type="ECO:0000313" key="3">
    <source>
        <dbReference type="Proteomes" id="UP000500953"/>
    </source>
</evidence>
<proteinExistence type="predicted"/>
<evidence type="ECO:0000313" key="2">
    <source>
        <dbReference type="EMBL" id="QIS18025.1"/>
    </source>
</evidence>
<accession>A0A6G9YXI0</accession>
<dbReference type="GO" id="GO:0070221">
    <property type="term" value="P:sulfide oxidation, using sulfide:quinone oxidoreductase"/>
    <property type="evidence" value="ECO:0007669"/>
    <property type="project" value="TreeGrafter"/>
</dbReference>
<dbReference type="SUPFAM" id="SSF51905">
    <property type="entry name" value="FAD/NAD(P)-binding domain"/>
    <property type="match status" value="1"/>
</dbReference>
<dbReference type="InterPro" id="IPR015904">
    <property type="entry name" value="Sulphide_quinone_reductase"/>
</dbReference>
<evidence type="ECO:0000259" key="1">
    <source>
        <dbReference type="Pfam" id="PF07992"/>
    </source>
</evidence>
<dbReference type="PRINTS" id="PR00411">
    <property type="entry name" value="PNDRDTASEI"/>
</dbReference>
<dbReference type="PANTHER" id="PTHR10632">
    <property type="entry name" value="SULFIDE:QUINONE OXIDOREDUCTASE"/>
    <property type="match status" value="1"/>
</dbReference>
<feature type="domain" description="FAD/NAD(P)-binding" evidence="1">
    <location>
        <begin position="29"/>
        <end position="323"/>
    </location>
</feature>
<dbReference type="GO" id="GO:0070224">
    <property type="term" value="F:sulfide:quinone oxidoreductase activity"/>
    <property type="evidence" value="ECO:0007669"/>
    <property type="project" value="TreeGrafter"/>
</dbReference>
<sequence>MTIRNVRTFLSGKLEGSRRRQLSRAGRHEIVVVGGGSAGISVASRLRRRGREVCVIDPAVTHYYQPLWTLVGGGCASMADSGRPQASVMPKGATWIRQAASDIDPTRRRVTLEDGTAIGYERLVVCPGVQTDWDAIPGVRPALATPFAASNYARDLAPKTWELIRNMRSGTAIFTMPTGPIKCGGAPQKIAYLACDHWRRHGVLKDIRVVLVMPTPAMFGIEVFARELERVAAGYGIEVRLDSELTEVDPVGRQVVIANNATGTTDSITYDMLHLVAPQSAPDWIKASPIADPHSSAGWVDIDRHTLRHNRFPDIFALGDVGSTPNAKTGAAVRKQAPVVVDNLLATLAARPLTARYNGYGSCPLTTSRKTVLLAEFDYSGHHTSSFPIIDTTRPRRDMWYLKRYGLPFFYWHMMLTGRA</sequence>
<gene>
    <name evidence="2" type="ORF">F6W96_06645</name>
</gene>